<dbReference type="PANTHER" id="PTHR30336:SF6">
    <property type="entry name" value="INTEGRAL MEMBRANE PROTEIN"/>
    <property type="match status" value="1"/>
</dbReference>
<reference evidence="2 3" key="1">
    <citation type="submission" date="2019-05" db="EMBL/GenBank/DDBJ databases">
        <title>Complete genome sequencing of Anaerostipes rhamnosivorans.</title>
        <authorList>
            <person name="Bui T.P.N."/>
            <person name="de Vos W.M."/>
        </authorList>
    </citation>
    <scope>NUCLEOTIDE SEQUENCE [LARGE SCALE GENOMIC DNA]</scope>
    <source>
        <strain evidence="2 3">1y2</strain>
    </source>
</reference>
<evidence type="ECO:0000259" key="1">
    <source>
        <dbReference type="Pfam" id="PF02698"/>
    </source>
</evidence>
<organism evidence="2 3">
    <name type="scientific">Anaerostipes rhamnosivorans</name>
    <dbReference type="NCBI Taxonomy" id="1229621"/>
    <lineage>
        <taxon>Bacteria</taxon>
        <taxon>Bacillati</taxon>
        <taxon>Bacillota</taxon>
        <taxon>Clostridia</taxon>
        <taxon>Lachnospirales</taxon>
        <taxon>Lachnospiraceae</taxon>
        <taxon>Anaerostipes</taxon>
    </lineage>
</organism>
<dbReference type="Proteomes" id="UP000298653">
    <property type="component" value="Chromosome"/>
</dbReference>
<accession>A0A4P8IGS6</accession>
<protein>
    <submittedName>
        <fullName evidence="2">SanA protein</fullName>
    </submittedName>
</protein>
<gene>
    <name evidence="2" type="ORF">AR1Y2_3162</name>
</gene>
<dbReference type="EMBL" id="CP040058">
    <property type="protein sequence ID" value="QCP36616.1"/>
    <property type="molecule type" value="Genomic_DNA"/>
</dbReference>
<proteinExistence type="predicted"/>
<evidence type="ECO:0000313" key="2">
    <source>
        <dbReference type="EMBL" id="QCP36616.1"/>
    </source>
</evidence>
<sequence length="175" mass="19902">MEDRDSIPKADAVIIPGAKVTDGILSAPLKDRVDTAVLLYRWKKADKFYLSGDRDETSAMRNTLIMQDIPKDSIVIDEGGMSTYDTICRIHENAKKEKFLIATQEQYAKRTAFLAKKLGMNARCVRADRMFYQNVGKTKLREYFACTKAWLEAVVLRPGPHDSLKKIPMKEVGER</sequence>
<dbReference type="Pfam" id="PF02698">
    <property type="entry name" value="DUF218"/>
    <property type="match status" value="1"/>
</dbReference>
<dbReference type="InterPro" id="IPR051599">
    <property type="entry name" value="Cell_Envelope_Assoc"/>
</dbReference>
<feature type="domain" description="DUF218" evidence="1">
    <location>
        <begin position="11"/>
        <end position="125"/>
    </location>
</feature>
<name>A0A4P8IGS6_9FIRM</name>
<dbReference type="AlphaFoldDB" id="A0A4P8IGS6"/>
<dbReference type="PANTHER" id="PTHR30336">
    <property type="entry name" value="INNER MEMBRANE PROTEIN, PROBABLE PERMEASE"/>
    <property type="match status" value="1"/>
</dbReference>
<evidence type="ECO:0000313" key="3">
    <source>
        <dbReference type="Proteomes" id="UP000298653"/>
    </source>
</evidence>
<dbReference type="CDD" id="cd06259">
    <property type="entry name" value="YdcF-like"/>
    <property type="match status" value="1"/>
</dbReference>
<dbReference type="InterPro" id="IPR003848">
    <property type="entry name" value="DUF218"/>
</dbReference>
<dbReference type="GO" id="GO:0005886">
    <property type="term" value="C:plasma membrane"/>
    <property type="evidence" value="ECO:0007669"/>
    <property type="project" value="TreeGrafter"/>
</dbReference>
<dbReference type="KEGG" id="arf:AR1Y2_3162"/>
<keyword evidence="3" id="KW-1185">Reference proteome</keyword>